<dbReference type="Proteomes" id="UP000054359">
    <property type="component" value="Unassembled WGS sequence"/>
</dbReference>
<dbReference type="STRING" id="407821.A0A087V077"/>
<dbReference type="PANTHER" id="PTHR13205:SF15">
    <property type="entry name" value="DOLICHOL KINASE"/>
    <property type="match status" value="1"/>
</dbReference>
<protein>
    <recommendedName>
        <fullName evidence="3">dolichol kinase</fullName>
        <ecNumber evidence="3">2.7.1.108</ecNumber>
    </recommendedName>
</protein>
<dbReference type="InterPro" id="IPR032974">
    <property type="entry name" value="Polypren_kinase"/>
</dbReference>
<evidence type="ECO:0000256" key="9">
    <source>
        <dbReference type="ARBA" id="ARBA00023136"/>
    </source>
</evidence>
<accession>A0A087V077</accession>
<dbReference type="GO" id="GO:0005789">
    <property type="term" value="C:endoplasmic reticulum membrane"/>
    <property type="evidence" value="ECO:0007669"/>
    <property type="project" value="UniProtKB-SubCell"/>
</dbReference>
<evidence type="ECO:0000256" key="7">
    <source>
        <dbReference type="ARBA" id="ARBA00022824"/>
    </source>
</evidence>
<proteinExistence type="inferred from homology"/>
<feature type="transmembrane region" description="Helical" evidence="10">
    <location>
        <begin position="127"/>
        <end position="147"/>
    </location>
</feature>
<feature type="transmembrane region" description="Helical" evidence="10">
    <location>
        <begin position="26"/>
        <end position="47"/>
    </location>
</feature>
<dbReference type="OMA" id="NEHLLIF"/>
<evidence type="ECO:0000313" key="12">
    <source>
        <dbReference type="Proteomes" id="UP000054359"/>
    </source>
</evidence>
<name>A0A087V077_STEMI</name>
<dbReference type="EC" id="2.7.1.108" evidence="3"/>
<keyword evidence="8 10" id="KW-1133">Transmembrane helix</keyword>
<feature type="transmembrane region" description="Helical" evidence="10">
    <location>
        <begin position="215"/>
        <end position="233"/>
    </location>
</feature>
<dbReference type="OrthoDB" id="377083at2759"/>
<dbReference type="GO" id="GO:0043048">
    <property type="term" value="P:dolichyl monophosphate biosynthetic process"/>
    <property type="evidence" value="ECO:0007669"/>
    <property type="project" value="TreeGrafter"/>
</dbReference>
<keyword evidence="4" id="KW-0808">Transferase</keyword>
<dbReference type="GO" id="GO:0004168">
    <property type="term" value="F:dolichol kinase activity"/>
    <property type="evidence" value="ECO:0007669"/>
    <property type="project" value="UniProtKB-EC"/>
</dbReference>
<dbReference type="EMBL" id="KK122572">
    <property type="protein sequence ID" value="KFM83016.1"/>
    <property type="molecule type" value="Genomic_DNA"/>
</dbReference>
<evidence type="ECO:0000256" key="10">
    <source>
        <dbReference type="SAM" id="Phobius"/>
    </source>
</evidence>
<feature type="transmembrane region" description="Helical" evidence="10">
    <location>
        <begin position="59"/>
        <end position="78"/>
    </location>
</feature>
<keyword evidence="12" id="KW-1185">Reference proteome</keyword>
<sequence>MLLVWSYVLDENPVMWLLLFCLKSKIRIYLLLFWVVSTFASIFFVIWINQAQNQKVSTITRKFFHIIINAVFIPGIIYDLELLHLASGITLTVFIVLEMYRVLDVYIIGPAINNAFQIFLDEKDSGVLILTHIYLLIGCSCPLWLYPYSLTKGYHICLLSGIISVGFGDTAAALGGSLFGKHFWKNSKKTFEGTACAIVSQLACCYLFLSVGHTFSLWNILLVTTSIILTSLLEATTS</sequence>
<keyword evidence="5 10" id="KW-0812">Transmembrane</keyword>
<comment type="similarity">
    <text evidence="2">Belongs to the polyprenol kinase family.</text>
</comment>
<gene>
    <name evidence="11" type="ORF">X975_13804</name>
</gene>
<evidence type="ECO:0000256" key="4">
    <source>
        <dbReference type="ARBA" id="ARBA00022679"/>
    </source>
</evidence>
<organism evidence="11 12">
    <name type="scientific">Stegodyphus mimosarum</name>
    <name type="common">African social velvet spider</name>
    <dbReference type="NCBI Taxonomy" id="407821"/>
    <lineage>
        <taxon>Eukaryota</taxon>
        <taxon>Metazoa</taxon>
        <taxon>Ecdysozoa</taxon>
        <taxon>Arthropoda</taxon>
        <taxon>Chelicerata</taxon>
        <taxon>Arachnida</taxon>
        <taxon>Araneae</taxon>
        <taxon>Araneomorphae</taxon>
        <taxon>Entelegynae</taxon>
        <taxon>Eresoidea</taxon>
        <taxon>Eresidae</taxon>
        <taxon>Stegodyphus</taxon>
    </lineage>
</organism>
<dbReference type="PANTHER" id="PTHR13205">
    <property type="entry name" value="TRANSMEMBRANE PROTEIN 15-RELATED"/>
    <property type="match status" value="1"/>
</dbReference>
<keyword evidence="7" id="KW-0256">Endoplasmic reticulum</keyword>
<reference evidence="11 12" key="1">
    <citation type="submission" date="2013-11" db="EMBL/GenBank/DDBJ databases">
        <title>Genome sequencing of Stegodyphus mimosarum.</title>
        <authorList>
            <person name="Bechsgaard J."/>
        </authorList>
    </citation>
    <scope>NUCLEOTIDE SEQUENCE [LARGE SCALE GENOMIC DNA]</scope>
</reference>
<comment type="subcellular location">
    <subcellularLocation>
        <location evidence="1">Endoplasmic reticulum membrane</location>
        <topology evidence="1">Multi-pass membrane protein</topology>
    </subcellularLocation>
</comment>
<dbReference type="AlphaFoldDB" id="A0A087V077"/>
<evidence type="ECO:0000256" key="8">
    <source>
        <dbReference type="ARBA" id="ARBA00022989"/>
    </source>
</evidence>
<feature type="transmembrane region" description="Helical" evidence="10">
    <location>
        <begin position="84"/>
        <end position="107"/>
    </location>
</feature>
<feature type="non-terminal residue" evidence="11">
    <location>
        <position position="238"/>
    </location>
</feature>
<evidence type="ECO:0000313" key="11">
    <source>
        <dbReference type="EMBL" id="KFM83016.1"/>
    </source>
</evidence>
<feature type="transmembrane region" description="Helical" evidence="10">
    <location>
        <begin position="153"/>
        <end position="179"/>
    </location>
</feature>
<keyword evidence="9 10" id="KW-0472">Membrane</keyword>
<evidence type="ECO:0000256" key="5">
    <source>
        <dbReference type="ARBA" id="ARBA00022692"/>
    </source>
</evidence>
<evidence type="ECO:0000256" key="2">
    <source>
        <dbReference type="ARBA" id="ARBA00010794"/>
    </source>
</evidence>
<keyword evidence="6 11" id="KW-0418">Kinase</keyword>
<evidence type="ECO:0000256" key="3">
    <source>
        <dbReference type="ARBA" id="ARBA00012132"/>
    </source>
</evidence>
<evidence type="ECO:0000256" key="6">
    <source>
        <dbReference type="ARBA" id="ARBA00022777"/>
    </source>
</evidence>
<evidence type="ECO:0000256" key="1">
    <source>
        <dbReference type="ARBA" id="ARBA00004477"/>
    </source>
</evidence>